<sequence>MNDPLVEFASLFKERENKTQEPFVIGTVIDLSPLTINDGENILLTSEDLIMASGLQASLIVGNKVIMIPSNSLNLYAVICKVG</sequence>
<evidence type="ECO:0000313" key="2">
    <source>
        <dbReference type="Proteomes" id="UP000274033"/>
    </source>
</evidence>
<dbReference type="OrthoDB" id="2974213at2"/>
<evidence type="ECO:0000313" key="1">
    <source>
        <dbReference type="EMBL" id="RQW75915.1"/>
    </source>
</evidence>
<dbReference type="AlphaFoldDB" id="A0A3N9UIX9"/>
<dbReference type="EMBL" id="RRCT01000002">
    <property type="protein sequence ID" value="RQW75915.1"/>
    <property type="molecule type" value="Genomic_DNA"/>
</dbReference>
<dbReference type="RefSeq" id="WP_124763134.1">
    <property type="nucleotide sequence ID" value="NZ_JAFBDY010000002.1"/>
</dbReference>
<organism evidence="1 2">
    <name type="scientific">Lysinibacillus composti</name>
    <dbReference type="NCBI Taxonomy" id="720633"/>
    <lineage>
        <taxon>Bacteria</taxon>
        <taxon>Bacillati</taxon>
        <taxon>Bacillota</taxon>
        <taxon>Bacilli</taxon>
        <taxon>Bacillales</taxon>
        <taxon>Bacillaceae</taxon>
        <taxon>Lysinibacillus</taxon>
    </lineage>
</organism>
<gene>
    <name evidence="1" type="ORF">EBB45_04675</name>
</gene>
<dbReference type="InterPro" id="IPR022555">
    <property type="entry name" value="DUF2577"/>
</dbReference>
<keyword evidence="2" id="KW-1185">Reference proteome</keyword>
<accession>A0A3N9UIX9</accession>
<name>A0A3N9UIX9_9BACI</name>
<reference evidence="1 2" key="1">
    <citation type="journal article" date="2013" name="J. Microbiol.">
        <title>Lysinibacillus chungkukjangi sp. nov., isolated from Chungkukjang, Korean fermented soybean food.</title>
        <authorList>
            <person name="Kim S.J."/>
            <person name="Jang Y.H."/>
            <person name="Hamada M."/>
            <person name="Ahn J.H."/>
            <person name="Weon H.Y."/>
            <person name="Suzuki K."/>
            <person name="Whang K.S."/>
            <person name="Kwon S.W."/>
        </authorList>
    </citation>
    <scope>NUCLEOTIDE SEQUENCE [LARGE SCALE GENOMIC DNA]</scope>
    <source>
        <strain evidence="1 2">MCCC 1A12701</strain>
    </source>
</reference>
<comment type="caution">
    <text evidence="1">The sequence shown here is derived from an EMBL/GenBank/DDBJ whole genome shotgun (WGS) entry which is preliminary data.</text>
</comment>
<dbReference type="Proteomes" id="UP000274033">
    <property type="component" value="Unassembled WGS sequence"/>
</dbReference>
<dbReference type="Pfam" id="PF10844">
    <property type="entry name" value="DUF2577"/>
    <property type="match status" value="1"/>
</dbReference>
<protein>
    <submittedName>
        <fullName evidence="1">DUF2577 domain-containing protein</fullName>
    </submittedName>
</protein>
<proteinExistence type="predicted"/>